<dbReference type="GO" id="GO:0046872">
    <property type="term" value="F:metal ion binding"/>
    <property type="evidence" value="ECO:0007669"/>
    <property type="project" value="UniProtKB-KW"/>
</dbReference>
<keyword evidence="3" id="KW-0106">Calcium</keyword>
<comment type="cofactor">
    <cofactor evidence="1">
        <name>Ca(2+)</name>
        <dbReference type="ChEBI" id="CHEBI:29108"/>
    </cofactor>
</comment>
<evidence type="ECO:0000256" key="4">
    <source>
        <dbReference type="ARBA" id="ARBA00023157"/>
    </source>
</evidence>
<dbReference type="Pfam" id="PF00354">
    <property type="entry name" value="Pentaxin"/>
    <property type="match status" value="1"/>
</dbReference>
<keyword evidence="2" id="KW-0479">Metal-binding</keyword>
<dbReference type="InterPro" id="IPR001759">
    <property type="entry name" value="PTX_dom"/>
</dbReference>
<feature type="compositionally biased region" description="Polar residues" evidence="7">
    <location>
        <begin position="215"/>
        <end position="224"/>
    </location>
</feature>
<evidence type="ECO:0000256" key="5">
    <source>
        <dbReference type="ARBA" id="ARBA00023180"/>
    </source>
</evidence>
<gene>
    <name evidence="10" type="ORF">NDU88_002704</name>
</gene>
<dbReference type="AlphaFoldDB" id="A0AAV7M2D7"/>
<evidence type="ECO:0000259" key="9">
    <source>
        <dbReference type="PROSITE" id="PS51828"/>
    </source>
</evidence>
<dbReference type="Gene3D" id="2.60.120.200">
    <property type="match status" value="1"/>
</dbReference>
<dbReference type="EMBL" id="JANPWB010000014">
    <property type="protein sequence ID" value="KAJ1097586.1"/>
    <property type="molecule type" value="Genomic_DNA"/>
</dbReference>
<name>A0AAV7M2D7_PLEWA</name>
<keyword evidence="8" id="KW-0732">Signal</keyword>
<comment type="caution">
    <text evidence="6">Lacks conserved residue(s) required for the propagation of feature annotation.</text>
</comment>
<dbReference type="PROSITE" id="PS51828">
    <property type="entry name" value="PTX_2"/>
    <property type="match status" value="1"/>
</dbReference>
<evidence type="ECO:0000313" key="10">
    <source>
        <dbReference type="EMBL" id="KAJ1097586.1"/>
    </source>
</evidence>
<dbReference type="PANTHER" id="PTHR19277">
    <property type="entry name" value="PENTRAXIN"/>
    <property type="match status" value="1"/>
</dbReference>
<evidence type="ECO:0000256" key="3">
    <source>
        <dbReference type="ARBA" id="ARBA00022837"/>
    </source>
</evidence>
<dbReference type="InterPro" id="IPR051360">
    <property type="entry name" value="Neuronal_Pentraxin_Related"/>
</dbReference>
<accession>A0AAV7M2D7</accession>
<dbReference type="PANTHER" id="PTHR19277:SF122">
    <property type="entry name" value="PENTRAXIN-4"/>
    <property type="match status" value="1"/>
</dbReference>
<organism evidence="10 11">
    <name type="scientific">Pleurodeles waltl</name>
    <name type="common">Iberian ribbed newt</name>
    <dbReference type="NCBI Taxonomy" id="8319"/>
    <lineage>
        <taxon>Eukaryota</taxon>
        <taxon>Metazoa</taxon>
        <taxon>Chordata</taxon>
        <taxon>Craniata</taxon>
        <taxon>Vertebrata</taxon>
        <taxon>Euteleostomi</taxon>
        <taxon>Amphibia</taxon>
        <taxon>Batrachia</taxon>
        <taxon>Caudata</taxon>
        <taxon>Salamandroidea</taxon>
        <taxon>Salamandridae</taxon>
        <taxon>Pleurodelinae</taxon>
        <taxon>Pleurodeles</taxon>
    </lineage>
</organism>
<feature type="domain" description="Pentraxin (PTX)" evidence="9">
    <location>
        <begin position="395"/>
        <end position="599"/>
    </location>
</feature>
<evidence type="ECO:0000313" key="11">
    <source>
        <dbReference type="Proteomes" id="UP001066276"/>
    </source>
</evidence>
<feature type="region of interest" description="Disordered" evidence="7">
    <location>
        <begin position="215"/>
        <end position="248"/>
    </location>
</feature>
<evidence type="ECO:0000256" key="7">
    <source>
        <dbReference type="SAM" id="MobiDB-lite"/>
    </source>
</evidence>
<evidence type="ECO:0000256" key="6">
    <source>
        <dbReference type="PROSITE-ProRule" id="PRU01172"/>
    </source>
</evidence>
<keyword evidence="11" id="KW-1185">Reference proteome</keyword>
<proteinExistence type="predicted"/>
<comment type="caution">
    <text evidence="10">The sequence shown here is derived from an EMBL/GenBank/DDBJ whole genome shotgun (WGS) entry which is preliminary data.</text>
</comment>
<dbReference type="SUPFAM" id="SSF49899">
    <property type="entry name" value="Concanavalin A-like lectins/glucanases"/>
    <property type="match status" value="1"/>
</dbReference>
<evidence type="ECO:0000256" key="8">
    <source>
        <dbReference type="SAM" id="SignalP"/>
    </source>
</evidence>
<protein>
    <recommendedName>
        <fullName evidence="9">Pentraxin (PTX) domain-containing protein</fullName>
    </recommendedName>
</protein>
<feature type="signal peptide" evidence="8">
    <location>
        <begin position="1"/>
        <end position="21"/>
    </location>
</feature>
<feature type="region of interest" description="Disordered" evidence="7">
    <location>
        <begin position="329"/>
        <end position="391"/>
    </location>
</feature>
<dbReference type="Proteomes" id="UP001066276">
    <property type="component" value="Chromosome 10"/>
</dbReference>
<keyword evidence="5" id="KW-0325">Glycoprotein</keyword>
<reference evidence="10" key="1">
    <citation type="journal article" date="2022" name="bioRxiv">
        <title>Sequencing and chromosome-scale assembly of the giantPleurodeles waltlgenome.</title>
        <authorList>
            <person name="Brown T."/>
            <person name="Elewa A."/>
            <person name="Iarovenko S."/>
            <person name="Subramanian E."/>
            <person name="Araus A.J."/>
            <person name="Petzold A."/>
            <person name="Susuki M."/>
            <person name="Suzuki K.-i.T."/>
            <person name="Hayashi T."/>
            <person name="Toyoda A."/>
            <person name="Oliveira C."/>
            <person name="Osipova E."/>
            <person name="Leigh N.D."/>
            <person name="Simon A."/>
            <person name="Yun M.H."/>
        </authorList>
    </citation>
    <scope>NUCLEOTIDE SEQUENCE</scope>
    <source>
        <strain evidence="10">20211129_DDA</strain>
        <tissue evidence="10">Liver</tissue>
    </source>
</reference>
<dbReference type="PRINTS" id="PR00895">
    <property type="entry name" value="PENTAXIN"/>
</dbReference>
<dbReference type="SMART" id="SM00159">
    <property type="entry name" value="PTX"/>
    <property type="match status" value="1"/>
</dbReference>
<evidence type="ECO:0000256" key="1">
    <source>
        <dbReference type="ARBA" id="ARBA00001913"/>
    </source>
</evidence>
<sequence>MKGVQAVVLALLALAVQSSLQQDAGSGPKQGKPFFERFRRLEEQVRRFQEVTLNRLQGIAENYNISYNIDAQFQHLTEQYRTLTSNLDSTRTSLQGDMGSLKVWMKKLQRKNKKLELKVSSLEKVMGERTKQSSRERKEQTVILTNLTQELGIHRQDVASLARGQRELKDQLERVQEVVQGEGARITSLEERLKHAVQNEILAPGSLLAAELPNETPQGKQLTSVGPDPQDNPEPLHSNLKLQTKHRQKKRLQEKYKHLVPPQAAKLLGKLRQDKEAELGLPMLAEAQASRQQGKSALQVQEPEDRGEPFEFLAPVESHVPALQPQALREAEESLQETPATPLVLGEPPSARRPEKSAPHQAVPAALTATRKPPGPAAPEEQEPPPGAQGTICNVDSMLVFPNPSSENVATFSPGFKEAIHELSICTWVKTGATYLGTMLSYATEENDNKLVLHGRNSTNQGTIQFVIGDPAFRELPVVALLDNRWHHICVIWSSIQGKYWFYVDRRLATTGSRFQKGYELPPGGSLVLGQEQDTIGGGFDSSESFVGSLAGFAMWNRSLSPGEVSGIATGKGQPRGAILTLSDVASVHGLVQRVNCTCLEHCL</sequence>
<dbReference type="InterPro" id="IPR013320">
    <property type="entry name" value="ConA-like_dom_sf"/>
</dbReference>
<keyword evidence="4" id="KW-1015">Disulfide bond</keyword>
<feature type="chain" id="PRO_5043395244" description="Pentraxin (PTX) domain-containing protein" evidence="8">
    <location>
        <begin position="22"/>
        <end position="604"/>
    </location>
</feature>
<evidence type="ECO:0000256" key="2">
    <source>
        <dbReference type="ARBA" id="ARBA00022723"/>
    </source>
</evidence>